<feature type="transmembrane region" description="Helical" evidence="5">
    <location>
        <begin position="260"/>
        <end position="278"/>
    </location>
</feature>
<dbReference type="PROSITE" id="PS50262">
    <property type="entry name" value="G_PROTEIN_RECEP_F1_2"/>
    <property type="match status" value="1"/>
</dbReference>
<sequence length="380" mass="43884">MLYVYVRTHAISCQMYGGNTSITYNGDVRINSWKDLSKVLEYHVPFALYLDKYCTPVWCFIGIIGNLVSSKIWMMRRMRKCNSSALYLTALAISDMAFLILKVFFELQYPWRKSVLDLKGWCSVWNLLYMMAEYICVLLVLGFTVERFLSVCHPFQCERFSKTARSRNIIIAVVIISCAVALPQAYFWDVSRVSGECQLRDNTASSDGASLYTIWNWGTELLAFGLIPVIVLCLNICVLRQIKTVGKLYIQDSITRNPHARCTTTTITLLWISFYLIFTKLPVTIMFTIQTKILLGGVMSLDEMSRDPTWQNYFSYFIARKVIEEIAISHHACNIFIYFTTSGPFRKHLKLWILNLFQCFNETDEDSVRSPRPVQLLDAV</sequence>
<keyword evidence="2 5" id="KW-0812">Transmembrane</keyword>
<feature type="domain" description="G-protein coupled receptors family 1 profile" evidence="6">
    <location>
        <begin position="65"/>
        <end position="338"/>
    </location>
</feature>
<evidence type="ECO:0000313" key="7">
    <source>
        <dbReference type="EMBL" id="ESO87568.1"/>
    </source>
</evidence>
<protein>
    <recommendedName>
        <fullName evidence="6">G-protein coupled receptors family 1 profile domain-containing protein</fullName>
    </recommendedName>
</protein>
<dbReference type="GO" id="GO:0004930">
    <property type="term" value="F:G protein-coupled receptor activity"/>
    <property type="evidence" value="ECO:0007669"/>
    <property type="project" value="InterPro"/>
</dbReference>
<dbReference type="InterPro" id="IPR000276">
    <property type="entry name" value="GPCR_Rhodpsn"/>
</dbReference>
<keyword evidence="8" id="KW-1185">Reference proteome</keyword>
<evidence type="ECO:0000313" key="8">
    <source>
        <dbReference type="Proteomes" id="UP000030746"/>
    </source>
</evidence>
<feature type="transmembrane region" description="Helical" evidence="5">
    <location>
        <begin position="221"/>
        <end position="239"/>
    </location>
</feature>
<dbReference type="AlphaFoldDB" id="V3Z9H2"/>
<dbReference type="RefSeq" id="XP_009061761.1">
    <property type="nucleotide sequence ID" value="XM_009063513.1"/>
</dbReference>
<reference evidence="7 8" key="1">
    <citation type="journal article" date="2013" name="Nature">
        <title>Insights into bilaterian evolution from three spiralian genomes.</title>
        <authorList>
            <person name="Simakov O."/>
            <person name="Marletaz F."/>
            <person name="Cho S.J."/>
            <person name="Edsinger-Gonzales E."/>
            <person name="Havlak P."/>
            <person name="Hellsten U."/>
            <person name="Kuo D.H."/>
            <person name="Larsson T."/>
            <person name="Lv J."/>
            <person name="Arendt D."/>
            <person name="Savage R."/>
            <person name="Osoegawa K."/>
            <person name="de Jong P."/>
            <person name="Grimwood J."/>
            <person name="Chapman J.A."/>
            <person name="Shapiro H."/>
            <person name="Aerts A."/>
            <person name="Otillar R.P."/>
            <person name="Terry A.Y."/>
            <person name="Boore J.L."/>
            <person name="Grigoriev I.V."/>
            <person name="Lindberg D.R."/>
            <person name="Seaver E.C."/>
            <person name="Weisblat D.A."/>
            <person name="Putnam N.H."/>
            <person name="Rokhsar D.S."/>
        </authorList>
    </citation>
    <scope>NUCLEOTIDE SEQUENCE [LARGE SCALE GENOMIC DNA]</scope>
</reference>
<proteinExistence type="predicted"/>
<name>V3Z9H2_LOTGI</name>
<evidence type="ECO:0000256" key="3">
    <source>
        <dbReference type="ARBA" id="ARBA00022989"/>
    </source>
</evidence>
<evidence type="ECO:0000256" key="5">
    <source>
        <dbReference type="SAM" id="Phobius"/>
    </source>
</evidence>
<dbReference type="GeneID" id="20240334"/>
<dbReference type="STRING" id="225164.V3Z9H2"/>
<feature type="transmembrane region" description="Helical" evidence="5">
    <location>
        <begin position="169"/>
        <end position="188"/>
    </location>
</feature>
<dbReference type="Pfam" id="PF00001">
    <property type="entry name" value="7tm_1"/>
    <property type="match status" value="1"/>
</dbReference>
<dbReference type="HOGENOM" id="CLU_035762_0_0_1"/>
<dbReference type="InterPro" id="IPR052954">
    <property type="entry name" value="GPCR-Ligand_Int"/>
</dbReference>
<dbReference type="Proteomes" id="UP000030746">
    <property type="component" value="Unassembled WGS sequence"/>
</dbReference>
<evidence type="ECO:0000256" key="1">
    <source>
        <dbReference type="ARBA" id="ARBA00004370"/>
    </source>
</evidence>
<gene>
    <name evidence="7" type="ORF">LOTGIDRAFT_166448</name>
</gene>
<dbReference type="PROSITE" id="PS00237">
    <property type="entry name" value="G_PROTEIN_RECEP_F1_1"/>
    <property type="match status" value="1"/>
</dbReference>
<dbReference type="GO" id="GO:0016020">
    <property type="term" value="C:membrane"/>
    <property type="evidence" value="ECO:0007669"/>
    <property type="project" value="UniProtKB-SubCell"/>
</dbReference>
<comment type="subcellular location">
    <subcellularLocation>
        <location evidence="1">Membrane</location>
    </subcellularLocation>
</comment>
<dbReference type="SUPFAM" id="SSF81321">
    <property type="entry name" value="Family A G protein-coupled receptor-like"/>
    <property type="match status" value="1"/>
</dbReference>
<dbReference type="Gene3D" id="1.20.1070.10">
    <property type="entry name" value="Rhodopsin 7-helix transmembrane proteins"/>
    <property type="match status" value="1"/>
</dbReference>
<dbReference type="CTD" id="20240334"/>
<feature type="transmembrane region" description="Helical" evidence="5">
    <location>
        <begin position="125"/>
        <end position="149"/>
    </location>
</feature>
<dbReference type="InterPro" id="IPR017452">
    <property type="entry name" value="GPCR_Rhodpsn_7TM"/>
</dbReference>
<dbReference type="PANTHER" id="PTHR46641:SF25">
    <property type="entry name" value="CNMAMIDE RECEPTOR-RELATED"/>
    <property type="match status" value="1"/>
</dbReference>
<keyword evidence="4 5" id="KW-0472">Membrane</keyword>
<dbReference type="EMBL" id="KB202883">
    <property type="protein sequence ID" value="ESO87568.1"/>
    <property type="molecule type" value="Genomic_DNA"/>
</dbReference>
<dbReference type="PANTHER" id="PTHR46641">
    <property type="entry name" value="FMRFAMIDE RECEPTOR-RELATED"/>
    <property type="match status" value="1"/>
</dbReference>
<dbReference type="OMA" id="GISHHAC"/>
<keyword evidence="3 5" id="KW-1133">Transmembrane helix</keyword>
<evidence type="ECO:0000256" key="4">
    <source>
        <dbReference type="ARBA" id="ARBA00023136"/>
    </source>
</evidence>
<dbReference type="KEGG" id="lgi:LOTGIDRAFT_166448"/>
<evidence type="ECO:0000259" key="6">
    <source>
        <dbReference type="PROSITE" id="PS50262"/>
    </source>
</evidence>
<evidence type="ECO:0000256" key="2">
    <source>
        <dbReference type="ARBA" id="ARBA00022692"/>
    </source>
</evidence>
<organism evidence="7 8">
    <name type="scientific">Lottia gigantea</name>
    <name type="common">Giant owl limpet</name>
    <dbReference type="NCBI Taxonomy" id="225164"/>
    <lineage>
        <taxon>Eukaryota</taxon>
        <taxon>Metazoa</taxon>
        <taxon>Spiralia</taxon>
        <taxon>Lophotrochozoa</taxon>
        <taxon>Mollusca</taxon>
        <taxon>Gastropoda</taxon>
        <taxon>Patellogastropoda</taxon>
        <taxon>Lottioidea</taxon>
        <taxon>Lottiidae</taxon>
        <taxon>Lottia</taxon>
    </lineage>
</organism>
<feature type="transmembrane region" description="Helical" evidence="5">
    <location>
        <begin position="85"/>
        <end position="105"/>
    </location>
</feature>
<accession>V3Z9H2</accession>
<dbReference type="OrthoDB" id="9990906at2759"/>